<reference evidence="2 3" key="1">
    <citation type="submission" date="2016-10" db="EMBL/GenBank/DDBJ databases">
        <title>The genome sequence of Colletotrichum fioriniae PJ7.</title>
        <authorList>
            <person name="Baroncelli R."/>
        </authorList>
    </citation>
    <scope>NUCLEOTIDE SEQUENCE [LARGE SCALE GENOMIC DNA]</scope>
    <source>
        <strain evidence="2 3">Tom-12</strain>
    </source>
</reference>
<proteinExistence type="predicted"/>
<organism evidence="2 3">
    <name type="scientific">Colletotrichum tamarilloi</name>
    <dbReference type="NCBI Taxonomy" id="1209934"/>
    <lineage>
        <taxon>Eukaryota</taxon>
        <taxon>Fungi</taxon>
        <taxon>Dikarya</taxon>
        <taxon>Ascomycota</taxon>
        <taxon>Pezizomycotina</taxon>
        <taxon>Sordariomycetes</taxon>
        <taxon>Hypocreomycetidae</taxon>
        <taxon>Glomerellales</taxon>
        <taxon>Glomerellaceae</taxon>
        <taxon>Colletotrichum</taxon>
        <taxon>Colletotrichum acutatum species complex</taxon>
    </lineage>
</organism>
<gene>
    <name evidence="2" type="ORF">CTAM01_00879</name>
</gene>
<name>A0ABQ9RSG3_9PEZI</name>
<dbReference type="GeneID" id="85401163"/>
<evidence type="ECO:0000313" key="2">
    <source>
        <dbReference type="EMBL" id="KAK1511949.1"/>
    </source>
</evidence>
<feature type="signal peptide" evidence="1">
    <location>
        <begin position="1"/>
        <end position="16"/>
    </location>
</feature>
<comment type="caution">
    <text evidence="2">The sequence shown here is derived from an EMBL/GenBank/DDBJ whole genome shotgun (WGS) entry which is preliminary data.</text>
</comment>
<keyword evidence="3" id="KW-1185">Reference proteome</keyword>
<dbReference type="RefSeq" id="XP_060388387.1">
    <property type="nucleotide sequence ID" value="XM_060516925.1"/>
</dbReference>
<dbReference type="EMBL" id="MLFU01000002">
    <property type="protein sequence ID" value="KAK1511949.1"/>
    <property type="molecule type" value="Genomic_DNA"/>
</dbReference>
<evidence type="ECO:0000313" key="3">
    <source>
        <dbReference type="Proteomes" id="UP001227543"/>
    </source>
</evidence>
<keyword evidence="1" id="KW-0732">Signal</keyword>
<sequence>TLFAIFLFSLFSSSNNAPSCLTTNPFIHFSWTLEQCSTNYQSHQFIPSQKTVSRFIQTTNQRIRPVLSSHREFSTYQGLLRAPIDNLEPNQASHAVASTFPDQEA</sequence>
<accession>A0ABQ9RSG3</accession>
<evidence type="ECO:0000256" key="1">
    <source>
        <dbReference type="SAM" id="SignalP"/>
    </source>
</evidence>
<feature type="chain" id="PRO_5045042846" evidence="1">
    <location>
        <begin position="17"/>
        <end position="105"/>
    </location>
</feature>
<dbReference type="Proteomes" id="UP001227543">
    <property type="component" value="Unassembled WGS sequence"/>
</dbReference>
<protein>
    <submittedName>
        <fullName evidence="2">Uncharacterized protein</fullName>
    </submittedName>
</protein>
<feature type="non-terminal residue" evidence="2">
    <location>
        <position position="1"/>
    </location>
</feature>